<evidence type="ECO:0000256" key="4">
    <source>
        <dbReference type="ARBA" id="ARBA00022490"/>
    </source>
</evidence>
<evidence type="ECO:0000256" key="1">
    <source>
        <dbReference type="ARBA" id="ARBA00004496"/>
    </source>
</evidence>
<dbReference type="InterPro" id="IPR050061">
    <property type="entry name" value="MurCDEF_pg_biosynth"/>
</dbReference>
<protein>
    <recommendedName>
        <fullName evidence="3">UDP-N-acetylmuramate--L-alanine ligase</fullName>
        <ecNumber evidence="3">6.3.2.8</ecNumber>
    </recommendedName>
</protein>
<dbReference type="GO" id="GO:0008763">
    <property type="term" value="F:UDP-N-acetylmuramate-L-alanine ligase activity"/>
    <property type="evidence" value="ECO:0007669"/>
    <property type="project" value="UniProtKB-EC"/>
</dbReference>
<dbReference type="GO" id="GO:0005524">
    <property type="term" value="F:ATP binding"/>
    <property type="evidence" value="ECO:0007669"/>
    <property type="project" value="UniProtKB-KW"/>
</dbReference>
<dbReference type="EC" id="6.3.2.8" evidence="3"/>
<dbReference type="InterPro" id="IPR004101">
    <property type="entry name" value="Mur_ligase_C"/>
</dbReference>
<keyword evidence="6" id="KW-0547">Nucleotide-binding</keyword>
<sequence>MKLSLPELRTKTVHFIGIGGAGMSGIARIMLSQGITVSGSDAKDSPVLAGLASLGAKTFVGHAAMNLGSSEVLVVSSAIDIGNPELIAAQAKKLIILGRAEALALLMSESTSIAIAGTHGKTTTTSMLTVALQSAGMDPSFAIGGMINSAGTNAHSGTGKVFVAEADESDGSFVAYQPVGAIVTNIEWDHVDHFPDYDSVLQAFQEFVNSIQPAGFLVACTDSPGVQQLLASIARTDIRIITYGAQGEYSFAQLSLGAQESKARITRNGRVLGELAIPVPGEHNVMNALATIAAGVEVGAPVASLFEGLSNFSGARRRFELKGMAHGIRVIDDYGHHPTEVMVTLTAARRYAGTGKVIAIFQPHRYSRTQAFTQEFAQTLSLADKVFLLEVYPAGEASIPGVSALNIAQLMDSHVAVFQPSMIEVVEQILELAKPGDVIFTLGAGDVNSLAPVILTSLAEKYPQE</sequence>
<name>A0A6J7KUG7_9ZZZZ</name>
<dbReference type="Pfam" id="PF02875">
    <property type="entry name" value="Mur_ligase_C"/>
    <property type="match status" value="1"/>
</dbReference>
<dbReference type="InterPro" id="IPR005758">
    <property type="entry name" value="UDP-N-AcMur_Ala_ligase_MurC"/>
</dbReference>
<dbReference type="Gene3D" id="3.90.190.20">
    <property type="entry name" value="Mur ligase, C-terminal domain"/>
    <property type="match status" value="1"/>
</dbReference>
<dbReference type="SUPFAM" id="SSF53244">
    <property type="entry name" value="MurD-like peptide ligases, peptide-binding domain"/>
    <property type="match status" value="1"/>
</dbReference>
<feature type="domain" description="Mur ligase central" evidence="11">
    <location>
        <begin position="115"/>
        <end position="294"/>
    </location>
</feature>
<dbReference type="HAMAP" id="MF_00046">
    <property type="entry name" value="MurC"/>
    <property type="match status" value="1"/>
</dbReference>
<dbReference type="AlphaFoldDB" id="A0A6J7KUG7"/>
<evidence type="ECO:0000313" key="12">
    <source>
        <dbReference type="EMBL" id="CAB4958029.1"/>
    </source>
</evidence>
<dbReference type="Gene3D" id="3.40.1190.10">
    <property type="entry name" value="Mur-like, catalytic domain"/>
    <property type="match status" value="1"/>
</dbReference>
<feature type="domain" description="Mur ligase N-terminal catalytic" evidence="9">
    <location>
        <begin position="12"/>
        <end position="109"/>
    </location>
</feature>
<proteinExistence type="inferred from homology"/>
<evidence type="ECO:0000256" key="5">
    <source>
        <dbReference type="ARBA" id="ARBA00022598"/>
    </source>
</evidence>
<dbReference type="InterPro" id="IPR000713">
    <property type="entry name" value="Mur_ligase_N"/>
</dbReference>
<dbReference type="GO" id="GO:0005737">
    <property type="term" value="C:cytoplasm"/>
    <property type="evidence" value="ECO:0007669"/>
    <property type="project" value="UniProtKB-SubCell"/>
</dbReference>
<dbReference type="PANTHER" id="PTHR43445:SF3">
    <property type="entry name" value="UDP-N-ACETYLMURAMATE--L-ALANINE LIGASE"/>
    <property type="match status" value="1"/>
</dbReference>
<evidence type="ECO:0000259" key="9">
    <source>
        <dbReference type="Pfam" id="PF01225"/>
    </source>
</evidence>
<comment type="catalytic activity">
    <reaction evidence="8">
        <text>UDP-N-acetyl-alpha-D-muramate + L-alanine + ATP = UDP-N-acetyl-alpha-D-muramoyl-L-alanine + ADP + phosphate + H(+)</text>
        <dbReference type="Rhea" id="RHEA:23372"/>
        <dbReference type="ChEBI" id="CHEBI:15378"/>
        <dbReference type="ChEBI" id="CHEBI:30616"/>
        <dbReference type="ChEBI" id="CHEBI:43474"/>
        <dbReference type="ChEBI" id="CHEBI:57972"/>
        <dbReference type="ChEBI" id="CHEBI:70757"/>
        <dbReference type="ChEBI" id="CHEBI:83898"/>
        <dbReference type="ChEBI" id="CHEBI:456216"/>
        <dbReference type="EC" id="6.3.2.8"/>
    </reaction>
</comment>
<evidence type="ECO:0000256" key="8">
    <source>
        <dbReference type="ARBA" id="ARBA00047833"/>
    </source>
</evidence>
<dbReference type="NCBIfam" id="TIGR01082">
    <property type="entry name" value="murC"/>
    <property type="match status" value="1"/>
</dbReference>
<organism evidence="12">
    <name type="scientific">freshwater metagenome</name>
    <dbReference type="NCBI Taxonomy" id="449393"/>
    <lineage>
        <taxon>unclassified sequences</taxon>
        <taxon>metagenomes</taxon>
        <taxon>ecological metagenomes</taxon>
    </lineage>
</organism>
<dbReference type="UniPathway" id="UPA00219"/>
<comment type="pathway">
    <text evidence="2">Cell wall biogenesis; peptidoglycan biosynthesis.</text>
</comment>
<evidence type="ECO:0000259" key="11">
    <source>
        <dbReference type="Pfam" id="PF08245"/>
    </source>
</evidence>
<accession>A0A6J7KUG7</accession>
<comment type="subcellular location">
    <subcellularLocation>
        <location evidence="1">Cytoplasm</location>
    </subcellularLocation>
</comment>
<dbReference type="Gene3D" id="3.40.50.720">
    <property type="entry name" value="NAD(P)-binding Rossmann-like Domain"/>
    <property type="match status" value="1"/>
</dbReference>
<dbReference type="Pfam" id="PF08245">
    <property type="entry name" value="Mur_ligase_M"/>
    <property type="match status" value="1"/>
</dbReference>
<dbReference type="SUPFAM" id="SSF53623">
    <property type="entry name" value="MurD-like peptide ligases, catalytic domain"/>
    <property type="match status" value="1"/>
</dbReference>
<evidence type="ECO:0000256" key="3">
    <source>
        <dbReference type="ARBA" id="ARBA00012211"/>
    </source>
</evidence>
<gene>
    <name evidence="12" type="ORF">UFOPK3874_00353</name>
</gene>
<evidence type="ECO:0000256" key="7">
    <source>
        <dbReference type="ARBA" id="ARBA00022840"/>
    </source>
</evidence>
<reference evidence="12" key="1">
    <citation type="submission" date="2020-05" db="EMBL/GenBank/DDBJ databases">
        <authorList>
            <person name="Chiriac C."/>
            <person name="Salcher M."/>
            <person name="Ghai R."/>
            <person name="Kavagutti S V."/>
        </authorList>
    </citation>
    <scope>NUCLEOTIDE SEQUENCE</scope>
</reference>
<dbReference type="GO" id="GO:0009252">
    <property type="term" value="P:peptidoglycan biosynthetic process"/>
    <property type="evidence" value="ECO:0007669"/>
    <property type="project" value="UniProtKB-UniPathway"/>
</dbReference>
<keyword evidence="4" id="KW-0963">Cytoplasm</keyword>
<dbReference type="InterPro" id="IPR013221">
    <property type="entry name" value="Mur_ligase_cen"/>
</dbReference>
<dbReference type="SUPFAM" id="SSF51984">
    <property type="entry name" value="MurCD N-terminal domain"/>
    <property type="match status" value="1"/>
</dbReference>
<dbReference type="Pfam" id="PF01225">
    <property type="entry name" value="Mur_ligase"/>
    <property type="match status" value="1"/>
</dbReference>
<keyword evidence="7" id="KW-0067">ATP-binding</keyword>
<keyword evidence="5" id="KW-0436">Ligase</keyword>
<dbReference type="PANTHER" id="PTHR43445">
    <property type="entry name" value="UDP-N-ACETYLMURAMATE--L-ALANINE LIGASE-RELATED"/>
    <property type="match status" value="1"/>
</dbReference>
<feature type="domain" description="Mur ligase C-terminal" evidence="10">
    <location>
        <begin position="317"/>
        <end position="445"/>
    </location>
</feature>
<evidence type="ECO:0000259" key="10">
    <source>
        <dbReference type="Pfam" id="PF02875"/>
    </source>
</evidence>
<dbReference type="InterPro" id="IPR036565">
    <property type="entry name" value="Mur-like_cat_sf"/>
</dbReference>
<evidence type="ECO:0000256" key="6">
    <source>
        <dbReference type="ARBA" id="ARBA00022741"/>
    </source>
</evidence>
<evidence type="ECO:0000256" key="2">
    <source>
        <dbReference type="ARBA" id="ARBA00004752"/>
    </source>
</evidence>
<dbReference type="InterPro" id="IPR036615">
    <property type="entry name" value="Mur_ligase_C_dom_sf"/>
</dbReference>
<dbReference type="EMBL" id="CAFBNS010000041">
    <property type="protein sequence ID" value="CAB4958029.1"/>
    <property type="molecule type" value="Genomic_DNA"/>
</dbReference>